<dbReference type="EMBL" id="RCMI01000024">
    <property type="protein sequence ID" value="KAG2941752.1"/>
    <property type="molecule type" value="Genomic_DNA"/>
</dbReference>
<dbReference type="PANTHER" id="PTHR33889">
    <property type="entry name" value="OS04G0681850 PROTEIN"/>
    <property type="match status" value="1"/>
</dbReference>
<dbReference type="InterPro" id="IPR036397">
    <property type="entry name" value="RNaseH_sf"/>
</dbReference>
<organism evidence="7 8">
    <name type="scientific">Phytophthora cactorum</name>
    <dbReference type="NCBI Taxonomy" id="29920"/>
    <lineage>
        <taxon>Eukaryota</taxon>
        <taxon>Sar</taxon>
        <taxon>Stramenopiles</taxon>
        <taxon>Oomycota</taxon>
        <taxon>Peronosporomycetes</taxon>
        <taxon>Peronosporales</taxon>
        <taxon>Peronosporaceae</taxon>
        <taxon>Phytophthora</taxon>
    </lineage>
</organism>
<dbReference type="PANTHER" id="PTHR33889:SF7">
    <property type="entry name" value="OS04G0681850 PROTEIN"/>
    <property type="match status" value="1"/>
</dbReference>
<evidence type="ECO:0000313" key="3">
    <source>
        <dbReference type="EMBL" id="KAG2941752.1"/>
    </source>
</evidence>
<evidence type="ECO:0000256" key="1">
    <source>
        <dbReference type="SAM" id="MobiDB-lite"/>
    </source>
</evidence>
<dbReference type="Proteomes" id="UP000736787">
    <property type="component" value="Unassembled WGS sequence"/>
</dbReference>
<dbReference type="OrthoDB" id="123105at2759"/>
<reference evidence="7 8" key="1">
    <citation type="submission" date="2018-01" db="EMBL/GenBank/DDBJ databases">
        <title>Draft genome of the strawberry crown rot pathogen Phytophthora cactorum.</title>
        <authorList>
            <person name="Armitage A.D."/>
            <person name="Lysoe E."/>
            <person name="Nellist C.F."/>
            <person name="Harrison R.J."/>
            <person name="Brurberg M.B."/>
        </authorList>
    </citation>
    <scope>NUCLEOTIDE SEQUENCE [LARGE SCALE GENOMIC DNA]</scope>
    <source>
        <strain evidence="7 8">10300</strain>
    </source>
</reference>
<evidence type="ECO:0000313" key="2">
    <source>
        <dbReference type="EMBL" id="KAG2865152.1"/>
    </source>
</evidence>
<sequence>MVKSLRPEPLWIPSTTQNASRVQPLATNPRPKNGTRRAIINSILRVSVDGIVPRGVITAIGHQYGRHPTSISRVWDRHLRSEVAGVEDGDHISHMKGNVGRKPHDRDELVEKIRAVPIQQRQNQRQLAEASGVSKRLVASLLRDGLLHRVTDRIKPSLTDANRIARLQFALSHLNESTMKFDEGYVYVDEKWFNEDKDDRAYLLLDGEEPPPRGRKSKRFILKTMFLAAVARPM</sequence>
<protein>
    <recommendedName>
        <fullName evidence="9">Transposase Tc1-like domain-containing protein</fullName>
    </recommendedName>
</protein>
<dbReference type="GO" id="GO:0003676">
    <property type="term" value="F:nucleic acid binding"/>
    <property type="evidence" value="ECO:0007669"/>
    <property type="project" value="InterPro"/>
</dbReference>
<evidence type="ECO:0000313" key="5">
    <source>
        <dbReference type="EMBL" id="KAG2997918.1"/>
    </source>
</evidence>
<dbReference type="Proteomes" id="UP000251314">
    <property type="component" value="Unassembled WGS sequence"/>
</dbReference>
<dbReference type="Gene3D" id="3.30.420.10">
    <property type="entry name" value="Ribonuclease H-like superfamily/Ribonuclease H"/>
    <property type="match status" value="1"/>
</dbReference>
<dbReference type="Proteomes" id="UP000774804">
    <property type="component" value="Unassembled WGS sequence"/>
</dbReference>
<feature type="region of interest" description="Disordered" evidence="1">
    <location>
        <begin position="1"/>
        <end position="34"/>
    </location>
</feature>
<dbReference type="EMBL" id="MJFZ01000092">
    <property type="protein sequence ID" value="RAW38283.1"/>
    <property type="molecule type" value="Genomic_DNA"/>
</dbReference>
<name>A0A329SN36_9STRA</name>
<dbReference type="EMBL" id="RCMV01000317">
    <property type="protein sequence ID" value="KAG3219308.1"/>
    <property type="molecule type" value="Genomic_DNA"/>
</dbReference>
<gene>
    <name evidence="7" type="ORF">PC110_g5453</name>
    <name evidence="2" type="ORF">PC113_g3931</name>
    <name evidence="3" type="ORF">PC115_g1774</name>
    <name evidence="4" type="ORF">PC117_g4060</name>
    <name evidence="5" type="ORF">PC118_g1648</name>
    <name evidence="6" type="ORF">PC129_g9915</name>
</gene>
<evidence type="ECO:0000313" key="4">
    <source>
        <dbReference type="EMBL" id="KAG2950874.1"/>
    </source>
</evidence>
<comment type="caution">
    <text evidence="7">The sequence shown here is derived from an EMBL/GenBank/DDBJ whole genome shotgun (WGS) entry which is preliminary data.</text>
</comment>
<dbReference type="VEuPathDB" id="FungiDB:PC110_g5453"/>
<dbReference type="Proteomes" id="UP000735874">
    <property type="component" value="Unassembled WGS sequence"/>
</dbReference>
<evidence type="ECO:0000313" key="7">
    <source>
        <dbReference type="EMBL" id="RAW38283.1"/>
    </source>
</evidence>
<accession>A0A329SN36</accession>
<dbReference type="EMBL" id="RCML01000021">
    <property type="protein sequence ID" value="KAG2997918.1"/>
    <property type="molecule type" value="Genomic_DNA"/>
</dbReference>
<dbReference type="Proteomes" id="UP000760860">
    <property type="component" value="Unassembled WGS sequence"/>
</dbReference>
<evidence type="ECO:0000313" key="8">
    <source>
        <dbReference type="Proteomes" id="UP000251314"/>
    </source>
</evidence>
<dbReference type="EMBL" id="RCMK01000062">
    <property type="protein sequence ID" value="KAG2950874.1"/>
    <property type="molecule type" value="Genomic_DNA"/>
</dbReference>
<evidence type="ECO:0000313" key="6">
    <source>
        <dbReference type="EMBL" id="KAG3219308.1"/>
    </source>
</evidence>
<dbReference type="EMBL" id="RCMG01000064">
    <property type="protein sequence ID" value="KAG2865152.1"/>
    <property type="molecule type" value="Genomic_DNA"/>
</dbReference>
<dbReference type="AlphaFoldDB" id="A0A329SN36"/>
<reference evidence="2" key="2">
    <citation type="submission" date="2018-10" db="EMBL/GenBank/DDBJ databases">
        <title>Effector identification in a new, highly contiguous assembly of the strawberry crown rot pathogen Phytophthora cactorum.</title>
        <authorList>
            <person name="Armitage A.D."/>
            <person name="Nellist C.F."/>
            <person name="Bates H."/>
            <person name="Vickerstaff R.J."/>
            <person name="Harrison R.J."/>
        </authorList>
    </citation>
    <scope>NUCLEOTIDE SEQUENCE</scope>
    <source>
        <strain evidence="2">15-7</strain>
        <strain evidence="3">4032</strain>
        <strain evidence="4">4040</strain>
        <strain evidence="5">P415</strain>
        <strain evidence="6">P421</strain>
    </source>
</reference>
<dbReference type="Proteomes" id="UP000697107">
    <property type="component" value="Unassembled WGS sequence"/>
</dbReference>
<proteinExistence type="predicted"/>
<keyword evidence="8" id="KW-1185">Reference proteome</keyword>
<evidence type="ECO:0008006" key="9">
    <source>
        <dbReference type="Google" id="ProtNLM"/>
    </source>
</evidence>